<feature type="compositionally biased region" description="Basic and acidic residues" evidence="1">
    <location>
        <begin position="27"/>
        <end position="36"/>
    </location>
</feature>
<feature type="compositionally biased region" description="Basic and acidic residues" evidence="1">
    <location>
        <begin position="171"/>
        <end position="188"/>
    </location>
</feature>
<feature type="region of interest" description="Disordered" evidence="1">
    <location>
        <begin position="101"/>
        <end position="121"/>
    </location>
</feature>
<organism evidence="2">
    <name type="scientific">freshwater metagenome</name>
    <dbReference type="NCBI Taxonomy" id="449393"/>
    <lineage>
        <taxon>unclassified sequences</taxon>
        <taxon>metagenomes</taxon>
        <taxon>ecological metagenomes</taxon>
    </lineage>
</organism>
<name>A0A6J6DA37_9ZZZZ</name>
<feature type="region of interest" description="Disordered" evidence="1">
    <location>
        <begin position="152"/>
        <end position="221"/>
    </location>
</feature>
<dbReference type="AlphaFoldDB" id="A0A6J6DA37"/>
<protein>
    <submittedName>
        <fullName evidence="2">Unannotated protein</fullName>
    </submittedName>
</protein>
<evidence type="ECO:0000313" key="2">
    <source>
        <dbReference type="EMBL" id="CAB4560860.1"/>
    </source>
</evidence>
<dbReference type="EMBL" id="CAEZTG010000037">
    <property type="protein sequence ID" value="CAB4560860.1"/>
    <property type="molecule type" value="Genomic_DNA"/>
</dbReference>
<gene>
    <name evidence="2" type="ORF">UFOPK1603_00557</name>
</gene>
<reference evidence="2" key="1">
    <citation type="submission" date="2020-05" db="EMBL/GenBank/DDBJ databases">
        <authorList>
            <person name="Chiriac C."/>
            <person name="Salcher M."/>
            <person name="Ghai R."/>
            <person name="Kavagutti S V."/>
        </authorList>
    </citation>
    <scope>NUCLEOTIDE SEQUENCE</scope>
</reference>
<feature type="region of interest" description="Disordered" evidence="1">
    <location>
        <begin position="27"/>
        <end position="57"/>
    </location>
</feature>
<accession>A0A6J6DA37</accession>
<feature type="compositionally biased region" description="Polar residues" evidence="1">
    <location>
        <begin position="101"/>
        <end position="114"/>
    </location>
</feature>
<proteinExistence type="predicted"/>
<feature type="compositionally biased region" description="Basic and acidic residues" evidence="1">
    <location>
        <begin position="201"/>
        <end position="221"/>
    </location>
</feature>
<sequence>MDADDIEAVVVTELELELNCEHTQHTCEKADDDRRHPTNKPCTWRDGHKSSHGTRGSAECGRFAVLDALKQQPSEHSRRCCEEGVHECGCSNAIRSECGTSVETEPTEPQNAGSQKGEGKVVRMHSFTRPSLALSKNDDHCECSRTSVDVHNRTTGEVEGAELGQPATAEDPVRHGGVDKDKPQRNEDAVGLELESVSSRSGDKRRSDDRECHLIGAEQHERDRESKRFIPCRCGDVAHPSEVKVADEAPVTEVAERQGEGDGHPDDGHEAHGKEVLHEHAEHILRPDHAAVEKRQTWSHEQHQAGRNQHPRCVTGIDLCSNHRCSLRCSFTPDRRKVCERMPTGCFVSIP</sequence>
<evidence type="ECO:0000256" key="1">
    <source>
        <dbReference type="SAM" id="MobiDB-lite"/>
    </source>
</evidence>